<protein>
    <submittedName>
        <fullName evidence="1">Uncharacterized protein</fullName>
    </submittedName>
</protein>
<gene>
    <name evidence="1" type="ORF">NP493_50g03024</name>
</gene>
<dbReference type="EMBL" id="JAODUO010000049">
    <property type="protein sequence ID" value="KAK2191610.1"/>
    <property type="molecule type" value="Genomic_DNA"/>
</dbReference>
<comment type="caution">
    <text evidence="1">The sequence shown here is derived from an EMBL/GenBank/DDBJ whole genome shotgun (WGS) entry which is preliminary data.</text>
</comment>
<reference evidence="1" key="1">
    <citation type="journal article" date="2023" name="Mol. Biol. Evol.">
        <title>Third-Generation Sequencing Reveals the Adaptive Role of the Epigenome in Three Deep-Sea Polychaetes.</title>
        <authorList>
            <person name="Perez M."/>
            <person name="Aroh O."/>
            <person name="Sun Y."/>
            <person name="Lan Y."/>
            <person name="Juniper S.K."/>
            <person name="Young C.R."/>
            <person name="Angers B."/>
            <person name="Qian P.Y."/>
        </authorList>
    </citation>
    <scope>NUCLEOTIDE SEQUENCE</scope>
    <source>
        <strain evidence="1">R07B-5</strain>
    </source>
</reference>
<dbReference type="AlphaFoldDB" id="A0AAD9PBJ7"/>
<evidence type="ECO:0000313" key="1">
    <source>
        <dbReference type="EMBL" id="KAK2191610.1"/>
    </source>
</evidence>
<sequence length="105" mass="11337">MFDWCGGSTDQRVATADGPQTTTFAHIIVQYNSSVLHCCSGVTGEVTRPPSPRGCLAAVEQTSPPTCATVGRLLTFLFIGQVNDRVVLGRQCRGTTTNVNVFLFW</sequence>
<dbReference type="Proteomes" id="UP001209878">
    <property type="component" value="Unassembled WGS sequence"/>
</dbReference>
<proteinExistence type="predicted"/>
<name>A0AAD9PBJ7_RIDPI</name>
<keyword evidence="2" id="KW-1185">Reference proteome</keyword>
<accession>A0AAD9PBJ7</accession>
<organism evidence="1 2">
    <name type="scientific">Ridgeia piscesae</name>
    <name type="common">Tubeworm</name>
    <dbReference type="NCBI Taxonomy" id="27915"/>
    <lineage>
        <taxon>Eukaryota</taxon>
        <taxon>Metazoa</taxon>
        <taxon>Spiralia</taxon>
        <taxon>Lophotrochozoa</taxon>
        <taxon>Annelida</taxon>
        <taxon>Polychaeta</taxon>
        <taxon>Sedentaria</taxon>
        <taxon>Canalipalpata</taxon>
        <taxon>Sabellida</taxon>
        <taxon>Siboglinidae</taxon>
        <taxon>Ridgeia</taxon>
    </lineage>
</organism>
<evidence type="ECO:0000313" key="2">
    <source>
        <dbReference type="Proteomes" id="UP001209878"/>
    </source>
</evidence>